<feature type="signal peptide" evidence="1">
    <location>
        <begin position="1"/>
        <end position="27"/>
    </location>
</feature>
<keyword evidence="1" id="KW-0732">Signal</keyword>
<evidence type="ECO:0000313" key="3">
    <source>
        <dbReference type="Proteomes" id="UP000297245"/>
    </source>
</evidence>
<dbReference type="AlphaFoldDB" id="A0A4S8MUQ0"/>
<evidence type="ECO:0000256" key="1">
    <source>
        <dbReference type="SAM" id="SignalP"/>
    </source>
</evidence>
<keyword evidence="3" id="KW-1185">Reference proteome</keyword>
<dbReference type="Proteomes" id="UP000297245">
    <property type="component" value="Unassembled WGS sequence"/>
</dbReference>
<accession>A0A4S8MUQ0</accession>
<evidence type="ECO:0000313" key="2">
    <source>
        <dbReference type="EMBL" id="THV06419.1"/>
    </source>
</evidence>
<reference evidence="2 3" key="1">
    <citation type="journal article" date="2019" name="Nat. Ecol. Evol.">
        <title>Megaphylogeny resolves global patterns of mushroom evolution.</title>
        <authorList>
            <person name="Varga T."/>
            <person name="Krizsan K."/>
            <person name="Foldi C."/>
            <person name="Dima B."/>
            <person name="Sanchez-Garcia M."/>
            <person name="Sanchez-Ramirez S."/>
            <person name="Szollosi G.J."/>
            <person name="Szarkandi J.G."/>
            <person name="Papp V."/>
            <person name="Albert L."/>
            <person name="Andreopoulos W."/>
            <person name="Angelini C."/>
            <person name="Antonin V."/>
            <person name="Barry K.W."/>
            <person name="Bougher N.L."/>
            <person name="Buchanan P."/>
            <person name="Buyck B."/>
            <person name="Bense V."/>
            <person name="Catcheside P."/>
            <person name="Chovatia M."/>
            <person name="Cooper J."/>
            <person name="Damon W."/>
            <person name="Desjardin D."/>
            <person name="Finy P."/>
            <person name="Geml J."/>
            <person name="Haridas S."/>
            <person name="Hughes K."/>
            <person name="Justo A."/>
            <person name="Karasinski D."/>
            <person name="Kautmanova I."/>
            <person name="Kiss B."/>
            <person name="Kocsube S."/>
            <person name="Kotiranta H."/>
            <person name="LaButti K.M."/>
            <person name="Lechner B.E."/>
            <person name="Liimatainen K."/>
            <person name="Lipzen A."/>
            <person name="Lukacs Z."/>
            <person name="Mihaltcheva S."/>
            <person name="Morgado L.N."/>
            <person name="Niskanen T."/>
            <person name="Noordeloos M.E."/>
            <person name="Ohm R.A."/>
            <person name="Ortiz-Santana B."/>
            <person name="Ovrebo C."/>
            <person name="Racz N."/>
            <person name="Riley R."/>
            <person name="Savchenko A."/>
            <person name="Shiryaev A."/>
            <person name="Soop K."/>
            <person name="Spirin V."/>
            <person name="Szebenyi C."/>
            <person name="Tomsovsky M."/>
            <person name="Tulloss R.E."/>
            <person name="Uehling J."/>
            <person name="Grigoriev I.V."/>
            <person name="Vagvolgyi C."/>
            <person name="Papp T."/>
            <person name="Martin F.M."/>
            <person name="Miettinen O."/>
            <person name="Hibbett D.S."/>
            <person name="Nagy L.G."/>
        </authorList>
    </citation>
    <scope>NUCLEOTIDE SEQUENCE [LARGE SCALE GENOMIC DNA]</scope>
    <source>
        <strain evidence="2 3">CBS 962.96</strain>
    </source>
</reference>
<evidence type="ECO:0008006" key="4">
    <source>
        <dbReference type="Google" id="ProtNLM"/>
    </source>
</evidence>
<protein>
    <recommendedName>
        <fullName evidence="4">Hydrophobin</fullName>
    </recommendedName>
</protein>
<feature type="chain" id="PRO_5020283457" description="Hydrophobin" evidence="1">
    <location>
        <begin position="28"/>
        <end position="58"/>
    </location>
</feature>
<proteinExistence type="predicted"/>
<organism evidence="2 3">
    <name type="scientific">Dendrothele bispora (strain CBS 962.96)</name>
    <dbReference type="NCBI Taxonomy" id="1314807"/>
    <lineage>
        <taxon>Eukaryota</taxon>
        <taxon>Fungi</taxon>
        <taxon>Dikarya</taxon>
        <taxon>Basidiomycota</taxon>
        <taxon>Agaricomycotina</taxon>
        <taxon>Agaricomycetes</taxon>
        <taxon>Agaricomycetidae</taxon>
        <taxon>Agaricales</taxon>
        <taxon>Agaricales incertae sedis</taxon>
        <taxon>Dendrothele</taxon>
    </lineage>
</organism>
<sequence>MQFSKSLFTPIFALFAMGTVLVTQVNAAALPALPGEIRALPPHLMCDCILEDGTPCCP</sequence>
<gene>
    <name evidence="2" type="ORF">K435DRAFT_773358</name>
</gene>
<name>A0A4S8MUQ0_DENBC</name>
<dbReference type="EMBL" id="ML179043">
    <property type="protein sequence ID" value="THV06419.1"/>
    <property type="molecule type" value="Genomic_DNA"/>
</dbReference>